<protein>
    <submittedName>
        <fullName evidence="1">Uncharacterized protein</fullName>
    </submittedName>
</protein>
<organism evidence="1 2">
    <name type="scientific">Chitinophaga pinensis</name>
    <dbReference type="NCBI Taxonomy" id="79329"/>
    <lineage>
        <taxon>Bacteria</taxon>
        <taxon>Pseudomonadati</taxon>
        <taxon>Bacteroidota</taxon>
        <taxon>Chitinophagia</taxon>
        <taxon>Chitinophagales</taxon>
        <taxon>Chitinophagaceae</taxon>
        <taxon>Chitinophaga</taxon>
    </lineage>
</organism>
<proteinExistence type="predicted"/>
<dbReference type="EMBL" id="VOHS01000031">
    <property type="protein sequence ID" value="TWV96896.1"/>
    <property type="molecule type" value="Genomic_DNA"/>
</dbReference>
<keyword evidence="2" id="KW-1185">Reference proteome</keyword>
<accession>A0A5C6LND9</accession>
<dbReference type="Proteomes" id="UP000318815">
    <property type="component" value="Unassembled WGS sequence"/>
</dbReference>
<comment type="caution">
    <text evidence="1">The sequence shown here is derived from an EMBL/GenBank/DDBJ whole genome shotgun (WGS) entry which is preliminary data.</text>
</comment>
<reference evidence="1 2" key="1">
    <citation type="submission" date="2019-08" db="EMBL/GenBank/DDBJ databases">
        <title>Whole genome sequencing of chitin degrading bacteria Chitinophaga pinensis YS16.</title>
        <authorList>
            <person name="Singh R.P."/>
            <person name="Manchanda G."/>
            <person name="Maurya I.K."/>
            <person name="Joshi N.K."/>
            <person name="Srivastava A.K."/>
        </authorList>
    </citation>
    <scope>NUCLEOTIDE SEQUENCE [LARGE SCALE GENOMIC DNA]</scope>
    <source>
        <strain evidence="1 2">YS-16</strain>
    </source>
</reference>
<name>A0A5C6LND9_9BACT</name>
<dbReference type="AlphaFoldDB" id="A0A5C6LND9"/>
<evidence type="ECO:0000313" key="2">
    <source>
        <dbReference type="Proteomes" id="UP000318815"/>
    </source>
</evidence>
<gene>
    <name evidence="1" type="ORF">FEF09_22670</name>
</gene>
<sequence length="226" mass="25054">MARQNTFILSPVNSVITSAMSVTGNTSFAVRLKPSDKLRLPAGRPTLWHLQRQGRLIRHAFYPALDVRCDSSHINRLNKLLIQAAGDHTAVKGFRFNKTAGIDRFFSISPEIQGNDVLHIPAQHISQQHRFTALELKVIAVRIDFNSQQITGTDTVTIMIDSQEPFKGTDIPLYVVGEGTLLLTLQIRAIHDNGLSCNKQFLAADIIAVVPPSAPKRIRLLHIHSG</sequence>
<dbReference type="OrthoDB" id="653270at2"/>
<dbReference type="RefSeq" id="WP_146307224.1">
    <property type="nucleotide sequence ID" value="NZ_VOHS01000031.1"/>
</dbReference>
<evidence type="ECO:0000313" key="1">
    <source>
        <dbReference type="EMBL" id="TWV96896.1"/>
    </source>
</evidence>